<reference evidence="13 14" key="1">
    <citation type="submission" date="2022-05" db="EMBL/GenBank/DDBJ databases">
        <title>Novel Pseudomonas spp. Isolated from a Rainbow Trout Aquaculture Facility.</title>
        <authorList>
            <person name="Testerman T."/>
            <person name="Graf J."/>
        </authorList>
    </citation>
    <scope>NUCLEOTIDE SEQUENCE [LARGE SCALE GENOMIC DNA]</scope>
    <source>
        <strain evidence="13 14">ID681</strain>
    </source>
</reference>
<keyword evidence="7 9" id="KW-0472">Membrane</keyword>
<evidence type="ECO:0000259" key="11">
    <source>
        <dbReference type="Pfam" id="PF13953"/>
    </source>
</evidence>
<gene>
    <name evidence="13" type="ORF">M5G11_07075</name>
</gene>
<evidence type="ECO:0000256" key="4">
    <source>
        <dbReference type="ARBA" id="ARBA00022452"/>
    </source>
</evidence>
<accession>A0ABT5NQ67</accession>
<dbReference type="PROSITE" id="PS01151">
    <property type="entry name" value="FIMBRIAL_USHER"/>
    <property type="match status" value="1"/>
</dbReference>
<keyword evidence="14" id="KW-1185">Reference proteome</keyword>
<feature type="chain" id="PRO_5046115169" evidence="10">
    <location>
        <begin position="30"/>
        <end position="836"/>
    </location>
</feature>
<comment type="similarity">
    <text evidence="2 9">Belongs to the fimbrial export usher family.</text>
</comment>
<dbReference type="Gene3D" id="3.10.20.410">
    <property type="match status" value="1"/>
</dbReference>
<organism evidence="13 14">
    <name type="scientific">Pseudomonas fontis</name>
    <dbReference type="NCBI Taxonomy" id="2942633"/>
    <lineage>
        <taxon>Bacteria</taxon>
        <taxon>Pseudomonadati</taxon>
        <taxon>Pseudomonadota</taxon>
        <taxon>Gammaproteobacteria</taxon>
        <taxon>Pseudomonadales</taxon>
        <taxon>Pseudomonadaceae</taxon>
        <taxon>Pseudomonas</taxon>
    </lineage>
</organism>
<proteinExistence type="inferred from homology"/>
<dbReference type="Gene3D" id="2.60.40.3110">
    <property type="match status" value="1"/>
</dbReference>
<keyword evidence="9" id="KW-1029">Fimbrium biogenesis</keyword>
<dbReference type="NCBIfam" id="NF011812">
    <property type="entry name" value="PRK15284.1"/>
    <property type="match status" value="1"/>
</dbReference>
<feature type="domain" description="PapC N-terminal" evidence="12">
    <location>
        <begin position="36"/>
        <end position="180"/>
    </location>
</feature>
<evidence type="ECO:0000256" key="3">
    <source>
        <dbReference type="ARBA" id="ARBA00022448"/>
    </source>
</evidence>
<dbReference type="PANTHER" id="PTHR30451">
    <property type="entry name" value="OUTER MEMBRANE USHER PROTEIN"/>
    <property type="match status" value="1"/>
</dbReference>
<feature type="signal peptide" evidence="10">
    <location>
        <begin position="1"/>
        <end position="29"/>
    </location>
</feature>
<dbReference type="InterPro" id="IPR037224">
    <property type="entry name" value="PapC_N_sf"/>
</dbReference>
<keyword evidence="4" id="KW-1134">Transmembrane beta strand</keyword>
<dbReference type="InterPro" id="IPR043142">
    <property type="entry name" value="PapC-like_C_sf"/>
</dbReference>
<evidence type="ECO:0000256" key="1">
    <source>
        <dbReference type="ARBA" id="ARBA00004571"/>
    </source>
</evidence>
<dbReference type="Gene3D" id="2.60.40.2610">
    <property type="entry name" value="Outer membrane usher protein FimD, plug domain"/>
    <property type="match status" value="1"/>
</dbReference>
<keyword evidence="8 9" id="KW-0998">Cell outer membrane</keyword>
<dbReference type="PANTHER" id="PTHR30451:SF10">
    <property type="entry name" value="OUTER MEMBRANE USHER PROTEIN YFCU-RELATED"/>
    <property type="match status" value="1"/>
</dbReference>
<evidence type="ECO:0000313" key="13">
    <source>
        <dbReference type="EMBL" id="MDD0990301.1"/>
    </source>
</evidence>
<dbReference type="InterPro" id="IPR025885">
    <property type="entry name" value="PapC_N"/>
</dbReference>
<evidence type="ECO:0000256" key="9">
    <source>
        <dbReference type="RuleBase" id="RU003884"/>
    </source>
</evidence>
<dbReference type="InterPro" id="IPR000015">
    <property type="entry name" value="Fimb_usher"/>
</dbReference>
<comment type="caution">
    <text evidence="13">The sequence shown here is derived from an EMBL/GenBank/DDBJ whole genome shotgun (WGS) entry which is preliminary data.</text>
</comment>
<dbReference type="InterPro" id="IPR025949">
    <property type="entry name" value="PapC-like_C"/>
</dbReference>
<evidence type="ECO:0000256" key="2">
    <source>
        <dbReference type="ARBA" id="ARBA00008064"/>
    </source>
</evidence>
<sequence length="836" mass="89670">MTPVISSPLVQVLRCMGLGAFFIFSSANATPATDIQFNTDVLDLVDRENFDLSQFSRKGYVLPGTYSLALNLNTVSMPERVINFYVPADDPKGSEACLTQAVVEQFGLTEKSSLALVWSDDGQCLVVDSLPGLEVRTDLGTSTLYLSIPQAWLQYSDPNWDPPSRWEDGLPGLLFDYNLYGQTQRQAVGDDRNSLSGTGVVGANLGAWRLRADWQARYDNASAGQGVGRQMEWTRYYAYRALPGLGAKLTVGEDFLNSAVFDSLRFTGASLASDDNMLPPNLRGYAPEVTGVARSNARVVISQQDRVLKEVRVASGPFRIQDLHSATSGSLDVRVEEADGSVQEFQVNTANIPYLTRPGQVRYKAAVGRPSGMGQESEGPLFATGEFSWGVSNGWSLYGGAIAGGDYKALNLGLGRDLLSLGALSFDVTQSVARLPGQDSQSGKSYRLSYSKRFESLSNDISLAAYRFSEQGFMTMGEYLSGTQDRDTTGRSKALYTFNSNQQLGDLGVSVGVNYSRQTYWDREGQDRFNLYTSRRFDFAGLRNVNVSLNAARTVNDGIKDDSVYLSVSLPWGGSGTASYSGSYAGKAVSHGVSYFDRRENGDSYRVGTTLGEGKTAFDGSYSHEGSLARVDASASYQTDRYSSASVSLQGGATLTPKGGALHRTGLMGGTRMLVDTDDVAGVPVGGYGQPVYSNAFGKAVVTDVGSYFRSSVRIDVGKLADNAEATDTVMQGTLTEGAIGYRSFRVIQGEKAMAIIRLGDGTHPPFGATVVNAKGQDAGIVTDKGAVYMTGIAPGQAMTVRWGDAEACEAIVPKVLPEGLGSSMALSCMPTLPKL</sequence>
<keyword evidence="5 9" id="KW-0812">Transmembrane</keyword>
<evidence type="ECO:0000256" key="6">
    <source>
        <dbReference type="ARBA" id="ARBA00022729"/>
    </source>
</evidence>
<evidence type="ECO:0000256" key="10">
    <source>
        <dbReference type="SAM" id="SignalP"/>
    </source>
</evidence>
<dbReference type="RefSeq" id="WP_273909196.1">
    <property type="nucleotide sequence ID" value="NZ_JAMDGX010000006.1"/>
</dbReference>
<dbReference type="Pfam" id="PF13953">
    <property type="entry name" value="PapC_C"/>
    <property type="match status" value="1"/>
</dbReference>
<evidence type="ECO:0000313" key="14">
    <source>
        <dbReference type="Proteomes" id="UP001148203"/>
    </source>
</evidence>
<name>A0ABT5NQ67_9PSED</name>
<dbReference type="EMBL" id="JAMDGY010000018">
    <property type="protein sequence ID" value="MDD0990301.1"/>
    <property type="molecule type" value="Genomic_DNA"/>
</dbReference>
<evidence type="ECO:0000259" key="12">
    <source>
        <dbReference type="Pfam" id="PF13954"/>
    </source>
</evidence>
<dbReference type="Gene3D" id="2.60.40.2070">
    <property type="match status" value="1"/>
</dbReference>
<dbReference type="Pfam" id="PF00577">
    <property type="entry name" value="Usher"/>
    <property type="match status" value="1"/>
</dbReference>
<evidence type="ECO:0000256" key="8">
    <source>
        <dbReference type="ARBA" id="ARBA00023237"/>
    </source>
</evidence>
<dbReference type="Pfam" id="PF13954">
    <property type="entry name" value="PapC_N"/>
    <property type="match status" value="1"/>
</dbReference>
<keyword evidence="6 10" id="KW-0732">Signal</keyword>
<dbReference type="Proteomes" id="UP001148203">
    <property type="component" value="Unassembled WGS sequence"/>
</dbReference>
<keyword evidence="3 9" id="KW-0813">Transport</keyword>
<dbReference type="InterPro" id="IPR018030">
    <property type="entry name" value="Fimbrial_membr_usher_CS"/>
</dbReference>
<dbReference type="SUPFAM" id="SSF141729">
    <property type="entry name" value="FimD N-terminal domain-like"/>
    <property type="match status" value="1"/>
</dbReference>
<evidence type="ECO:0000256" key="5">
    <source>
        <dbReference type="ARBA" id="ARBA00022692"/>
    </source>
</evidence>
<evidence type="ECO:0000256" key="7">
    <source>
        <dbReference type="ARBA" id="ARBA00023136"/>
    </source>
</evidence>
<protein>
    <submittedName>
        <fullName evidence="13">Outer membrane usher protein</fullName>
    </submittedName>
</protein>
<comment type="subcellular location">
    <subcellularLocation>
        <location evidence="1 9">Cell outer membrane</location>
        <topology evidence="1 9">Multi-pass membrane protein</topology>
    </subcellularLocation>
</comment>
<dbReference type="InterPro" id="IPR042186">
    <property type="entry name" value="FimD_plug_dom"/>
</dbReference>
<feature type="domain" description="PapC-like C-terminal" evidence="11">
    <location>
        <begin position="759"/>
        <end position="811"/>
    </location>
</feature>